<dbReference type="PROSITE" id="PS51277">
    <property type="entry name" value="BURP"/>
    <property type="match status" value="1"/>
</dbReference>
<dbReference type="Pfam" id="PF03181">
    <property type="entry name" value="BURP"/>
    <property type="match status" value="1"/>
</dbReference>
<dbReference type="PANTHER" id="PTHR31236:SF24">
    <property type="entry name" value="BURP DOMAIN PROTEIN RD22"/>
    <property type="match status" value="1"/>
</dbReference>
<feature type="non-terminal residue" evidence="3">
    <location>
        <position position="1"/>
    </location>
</feature>
<name>A0A5J9SCE4_9POAL</name>
<dbReference type="InterPro" id="IPR004873">
    <property type="entry name" value="BURP_dom"/>
</dbReference>
<feature type="region of interest" description="Disordered" evidence="1">
    <location>
        <begin position="1"/>
        <end position="22"/>
    </location>
</feature>
<sequence>MLLQQPRAARPRAASGRRRRRCRAKELGGDRHVACHDEPFPYAVFQCHMTGRSATRAYMITVQSGVRGNDPAATTVAMSALCHRDTSSWNPAHPAFEILGTKPGGAPVCHFMPYANLVFGQTVAH</sequence>
<dbReference type="Proteomes" id="UP000324897">
    <property type="component" value="Unassembled WGS sequence"/>
</dbReference>
<evidence type="ECO:0000313" key="4">
    <source>
        <dbReference type="Proteomes" id="UP000324897"/>
    </source>
</evidence>
<evidence type="ECO:0000259" key="2">
    <source>
        <dbReference type="PROSITE" id="PS51277"/>
    </source>
</evidence>
<comment type="caution">
    <text evidence="3">The sequence shown here is derived from an EMBL/GenBank/DDBJ whole genome shotgun (WGS) entry which is preliminary data.</text>
</comment>
<evidence type="ECO:0000256" key="1">
    <source>
        <dbReference type="SAM" id="MobiDB-lite"/>
    </source>
</evidence>
<dbReference type="AlphaFoldDB" id="A0A5J9SCE4"/>
<protein>
    <recommendedName>
        <fullName evidence="2">BURP domain-containing protein</fullName>
    </recommendedName>
</protein>
<dbReference type="Gramene" id="TVT96930">
    <property type="protein sequence ID" value="TVT96930"/>
    <property type="gene ID" value="EJB05_57851"/>
</dbReference>
<organism evidence="3 4">
    <name type="scientific">Eragrostis curvula</name>
    <name type="common">weeping love grass</name>
    <dbReference type="NCBI Taxonomy" id="38414"/>
    <lineage>
        <taxon>Eukaryota</taxon>
        <taxon>Viridiplantae</taxon>
        <taxon>Streptophyta</taxon>
        <taxon>Embryophyta</taxon>
        <taxon>Tracheophyta</taxon>
        <taxon>Spermatophyta</taxon>
        <taxon>Magnoliopsida</taxon>
        <taxon>Liliopsida</taxon>
        <taxon>Poales</taxon>
        <taxon>Poaceae</taxon>
        <taxon>PACMAD clade</taxon>
        <taxon>Chloridoideae</taxon>
        <taxon>Eragrostideae</taxon>
        <taxon>Eragrostidinae</taxon>
        <taxon>Eragrostis</taxon>
    </lineage>
</organism>
<reference evidence="3 4" key="1">
    <citation type="journal article" date="2019" name="Sci. Rep.">
        <title>A high-quality genome of Eragrostis curvula grass provides insights into Poaceae evolution and supports new strategies to enhance forage quality.</title>
        <authorList>
            <person name="Carballo J."/>
            <person name="Santos B.A.C.M."/>
            <person name="Zappacosta D."/>
            <person name="Garbus I."/>
            <person name="Selva J.P."/>
            <person name="Gallo C.A."/>
            <person name="Diaz A."/>
            <person name="Albertini E."/>
            <person name="Caccamo M."/>
            <person name="Echenique V."/>
        </authorList>
    </citation>
    <scope>NUCLEOTIDE SEQUENCE [LARGE SCALE GENOMIC DNA]</scope>
    <source>
        <strain evidence="4">cv. Victoria</strain>
        <tissue evidence="3">Leaf</tissue>
    </source>
</reference>
<accession>A0A5J9SCE4</accession>
<evidence type="ECO:0000313" key="3">
    <source>
        <dbReference type="EMBL" id="TVT96930.1"/>
    </source>
</evidence>
<dbReference type="OrthoDB" id="684044at2759"/>
<proteinExistence type="predicted"/>
<gene>
    <name evidence="3" type="ORF">EJB05_57851</name>
</gene>
<dbReference type="InterPro" id="IPR044816">
    <property type="entry name" value="BURP"/>
</dbReference>
<dbReference type="EMBL" id="RWGY01001113">
    <property type="protein sequence ID" value="TVT96930.1"/>
    <property type="molecule type" value="Genomic_DNA"/>
</dbReference>
<dbReference type="PANTHER" id="PTHR31236">
    <property type="entry name" value="BURP DOMAIN PROTEIN USPL1-LIKE"/>
    <property type="match status" value="1"/>
</dbReference>
<keyword evidence="4" id="KW-1185">Reference proteome</keyword>
<feature type="domain" description="BURP" evidence="2">
    <location>
        <begin position="1"/>
        <end position="122"/>
    </location>
</feature>